<dbReference type="InterPro" id="IPR006183">
    <property type="entry name" value="Pgluconate_DH"/>
</dbReference>
<dbReference type="SUPFAM" id="SSF51735">
    <property type="entry name" value="NAD(P)-binding Rossmann-fold domains"/>
    <property type="match status" value="1"/>
</dbReference>
<feature type="binding site" evidence="14">
    <location>
        <position position="447"/>
    </location>
    <ligand>
        <name>substrate</name>
        <note>ligand shared between dimeric partners</note>
    </ligand>
</feature>
<dbReference type="InterPro" id="IPR008927">
    <property type="entry name" value="6-PGluconate_DH-like_C_sf"/>
</dbReference>
<dbReference type="RefSeq" id="WP_338601115.1">
    <property type="nucleotide sequence ID" value="NZ_AP028679.1"/>
</dbReference>
<keyword evidence="9 16" id="KW-0311">Gluconate utilization</keyword>
<dbReference type="GO" id="GO:0050661">
    <property type="term" value="F:NADP binding"/>
    <property type="evidence" value="ECO:0007669"/>
    <property type="project" value="InterPro"/>
</dbReference>
<organism evidence="18 19">
    <name type="scientific">Desulfoferula mesophila</name>
    <dbReference type="NCBI Taxonomy" id="3058419"/>
    <lineage>
        <taxon>Bacteria</taxon>
        <taxon>Pseudomonadati</taxon>
        <taxon>Thermodesulfobacteriota</taxon>
        <taxon>Desulfarculia</taxon>
        <taxon>Desulfarculales</taxon>
        <taxon>Desulfarculaceae</taxon>
        <taxon>Desulfoferula</taxon>
    </lineage>
</organism>
<feature type="binding site" description="in other chain" evidence="14">
    <location>
        <begin position="188"/>
        <end position="189"/>
    </location>
    <ligand>
        <name>substrate</name>
        <note>ligand shared between dimeric partners</note>
    </ligand>
</feature>
<evidence type="ECO:0000256" key="16">
    <source>
        <dbReference type="RuleBase" id="RU000485"/>
    </source>
</evidence>
<dbReference type="NCBIfam" id="TIGR00873">
    <property type="entry name" value="gnd"/>
    <property type="match status" value="1"/>
</dbReference>
<evidence type="ECO:0000256" key="11">
    <source>
        <dbReference type="ARBA" id="ARBA00048640"/>
    </source>
</evidence>
<evidence type="ECO:0000256" key="13">
    <source>
        <dbReference type="PIRSR" id="PIRSR000109-1"/>
    </source>
</evidence>
<evidence type="ECO:0000256" key="12">
    <source>
        <dbReference type="PIRNR" id="PIRNR000109"/>
    </source>
</evidence>
<dbReference type="SMART" id="SM01350">
    <property type="entry name" value="6PGD"/>
    <property type="match status" value="1"/>
</dbReference>
<comment type="function">
    <text evidence="1 12">Catalyzes the oxidative decarboxylation of 6-phosphogluconate to ribulose 5-phosphate and CO(2), with concomitant reduction of NADP to NADPH.</text>
</comment>
<dbReference type="PIRSF" id="PIRSF000109">
    <property type="entry name" value="6PGD"/>
    <property type="match status" value="1"/>
</dbReference>
<dbReference type="KEGG" id="dmp:FAK_30170"/>
<reference evidence="19" key="1">
    <citation type="journal article" date="2023" name="Arch. Microbiol.">
        <title>Desulfoferula mesophilus gen. nov. sp. nov., a mesophilic sulfate-reducing bacterium isolated from a brackish lake sediment.</title>
        <authorList>
            <person name="Watanabe T."/>
            <person name="Yabe T."/>
            <person name="Tsuji J.M."/>
            <person name="Fukui M."/>
        </authorList>
    </citation>
    <scope>NUCLEOTIDE SEQUENCE [LARGE SCALE GENOMIC DNA]</scope>
    <source>
        <strain evidence="19">12FAK</strain>
    </source>
</reference>
<evidence type="ECO:0000256" key="10">
    <source>
        <dbReference type="ARBA" id="ARBA00023126"/>
    </source>
</evidence>
<feature type="binding site" description="in other chain" evidence="14">
    <location>
        <begin position="131"/>
        <end position="133"/>
    </location>
    <ligand>
        <name>substrate</name>
        <note>ligand shared between dimeric partners</note>
    </ligand>
</feature>
<feature type="binding site" evidence="14">
    <location>
        <position position="453"/>
    </location>
    <ligand>
        <name>substrate</name>
        <note>ligand shared between dimeric partners</note>
    </ligand>
</feature>
<dbReference type="FunFam" id="3.40.50.720:FF:000007">
    <property type="entry name" value="6-phosphogluconate dehydrogenase, decarboxylating"/>
    <property type="match status" value="1"/>
</dbReference>
<dbReference type="PANTHER" id="PTHR11811">
    <property type="entry name" value="6-PHOSPHOGLUCONATE DEHYDROGENASE"/>
    <property type="match status" value="1"/>
</dbReference>
<comment type="catalytic activity">
    <reaction evidence="11 12 16">
        <text>6-phospho-D-gluconate + NADP(+) = D-ribulose 5-phosphate + CO2 + NADPH</text>
        <dbReference type="Rhea" id="RHEA:10116"/>
        <dbReference type="ChEBI" id="CHEBI:16526"/>
        <dbReference type="ChEBI" id="CHEBI:57783"/>
        <dbReference type="ChEBI" id="CHEBI:58121"/>
        <dbReference type="ChEBI" id="CHEBI:58349"/>
        <dbReference type="ChEBI" id="CHEBI:58759"/>
        <dbReference type="EC" id="1.1.1.44"/>
    </reaction>
</comment>
<gene>
    <name evidence="18" type="ORF">FAK_30170</name>
</gene>
<dbReference type="GO" id="GO:0019521">
    <property type="term" value="P:D-gluconate metabolic process"/>
    <property type="evidence" value="ECO:0007669"/>
    <property type="project" value="UniProtKB-KW"/>
</dbReference>
<dbReference type="InterPro" id="IPR006115">
    <property type="entry name" value="6PGDH_NADP-bd"/>
</dbReference>
<proteinExistence type="inferred from homology"/>
<feature type="binding site" evidence="15">
    <location>
        <begin position="35"/>
        <end position="37"/>
    </location>
    <ligand>
        <name>NADP(+)</name>
        <dbReference type="ChEBI" id="CHEBI:58349"/>
    </ligand>
</feature>
<keyword evidence="7 12" id="KW-0521">NADP</keyword>
<dbReference type="Pfam" id="PF00393">
    <property type="entry name" value="6PGD"/>
    <property type="match status" value="1"/>
</dbReference>
<dbReference type="InterPro" id="IPR006114">
    <property type="entry name" value="6PGDH_C"/>
</dbReference>
<feature type="binding site" evidence="15">
    <location>
        <position position="105"/>
    </location>
    <ligand>
        <name>NADP(+)</name>
        <dbReference type="ChEBI" id="CHEBI:58349"/>
    </ligand>
</feature>
<protein>
    <recommendedName>
        <fullName evidence="6 12">6-phosphogluconate dehydrogenase, decarboxylating</fullName>
        <ecNumber evidence="5 12">1.1.1.44</ecNumber>
    </recommendedName>
</protein>
<evidence type="ECO:0000256" key="5">
    <source>
        <dbReference type="ARBA" id="ARBA00013011"/>
    </source>
</evidence>
<dbReference type="EMBL" id="AP028679">
    <property type="protein sequence ID" value="BEQ15951.1"/>
    <property type="molecule type" value="Genomic_DNA"/>
</dbReference>
<dbReference type="InterPro" id="IPR013328">
    <property type="entry name" value="6PGD_dom2"/>
</dbReference>
<feature type="domain" description="6-phosphogluconate dehydrogenase C-terminal" evidence="17">
    <location>
        <begin position="181"/>
        <end position="469"/>
    </location>
</feature>
<comment type="pathway">
    <text evidence="2 12 16">Carbohydrate degradation; pentose phosphate pathway; D-ribulose 5-phosphate from D-glucose 6-phosphate (oxidative stage): step 3/3.</text>
</comment>
<feature type="binding site" description="in other chain" evidence="14">
    <location>
        <position position="193"/>
    </location>
    <ligand>
        <name>substrate</name>
        <note>ligand shared between dimeric partners</note>
    </ligand>
</feature>
<dbReference type="InterPro" id="IPR006113">
    <property type="entry name" value="6PGDH_Gnd/GntZ"/>
</dbReference>
<feature type="binding site" description="in other chain" evidence="14">
    <location>
        <position position="105"/>
    </location>
    <ligand>
        <name>substrate</name>
        <note>ligand shared between dimeric partners</note>
    </ligand>
</feature>
<dbReference type="EC" id="1.1.1.44" evidence="5 12"/>
<evidence type="ECO:0000256" key="1">
    <source>
        <dbReference type="ARBA" id="ARBA00002526"/>
    </source>
</evidence>
<evidence type="ECO:0000256" key="6">
    <source>
        <dbReference type="ARBA" id="ARBA00018193"/>
    </source>
</evidence>
<dbReference type="GO" id="GO:0006098">
    <property type="term" value="P:pentose-phosphate shunt"/>
    <property type="evidence" value="ECO:0007669"/>
    <property type="project" value="UniProtKB-KW"/>
</dbReference>
<sequence length="475" mass="52136">MSDPKCDIGVIGLGNMGRNLVLNLADKGFTVGVYNRTTEKTDEFMSHEAGGRSIQAGRTLREFVDLLEPPRSVLLIVSAGKAVDAVIDELTPLLGESDLIIDGGNSHFSDTDWRAAKVEKLDLGYLGMGISGGEEGARHGPSLMPGGHKQAYDRVHYILEKAAAQVDGEPCVTFLGSGSAGHYVKMVHNGIEYAFMEMIAETYDLLHRGAGLGPEQLAPIYRGWSQGELGSYLLEITARIFEVKDPQSDHFLVDMILDQAKQKGTGKWTSQDAMELQEPTPTIDGAVSMRNLSVHGQLRQQLEERLGRSEPVQIEPERLSSLLESALYTGLILTFSQGMALLAGASRKYEYGLKLEEVCRIWRGGCIIRAKLLERLRLAYQDRPDLPCLLLDHELGEQVRSGAPALREVVSLAAASGIPAPGLMASLAYLDAMRSEHLPTNLVQAQRDFFGGHTFERVDREGVFHHQWQQSRGSV</sequence>
<keyword evidence="19" id="KW-1185">Reference proteome</keyword>
<dbReference type="Gene3D" id="3.40.50.720">
    <property type="entry name" value="NAD(P)-binding Rossmann-like Domain"/>
    <property type="match status" value="1"/>
</dbReference>
<keyword evidence="10 12" id="KW-0570">Pentose shunt</keyword>
<evidence type="ECO:0000259" key="17">
    <source>
        <dbReference type="SMART" id="SM01350"/>
    </source>
</evidence>
<evidence type="ECO:0000313" key="19">
    <source>
        <dbReference type="Proteomes" id="UP001366166"/>
    </source>
</evidence>
<dbReference type="GO" id="GO:0004616">
    <property type="term" value="F:phosphogluconate dehydrogenase (decarboxylating) activity"/>
    <property type="evidence" value="ECO:0007669"/>
    <property type="project" value="UniProtKB-EC"/>
</dbReference>
<dbReference type="AlphaFoldDB" id="A0AAU9EZI0"/>
<evidence type="ECO:0000256" key="14">
    <source>
        <dbReference type="PIRSR" id="PIRSR000109-2"/>
    </source>
</evidence>
<feature type="binding site" evidence="15">
    <location>
        <begin position="12"/>
        <end position="17"/>
    </location>
    <ligand>
        <name>NADP(+)</name>
        <dbReference type="ChEBI" id="CHEBI:58349"/>
    </ligand>
</feature>
<feature type="binding site" description="in other chain" evidence="14">
    <location>
        <position position="263"/>
    </location>
    <ligand>
        <name>substrate</name>
        <note>ligand shared between dimeric partners</note>
    </ligand>
</feature>
<keyword evidence="8 12" id="KW-0560">Oxidoreductase</keyword>
<evidence type="ECO:0000256" key="8">
    <source>
        <dbReference type="ARBA" id="ARBA00023002"/>
    </source>
</evidence>
<feature type="binding site" evidence="15">
    <location>
        <begin position="77"/>
        <end position="79"/>
    </location>
    <ligand>
        <name>NADP(+)</name>
        <dbReference type="ChEBI" id="CHEBI:58349"/>
    </ligand>
</feature>
<dbReference type="NCBIfam" id="NF006765">
    <property type="entry name" value="PRK09287.1"/>
    <property type="match status" value="1"/>
</dbReference>
<name>A0AAU9EZI0_9BACT</name>
<evidence type="ECO:0000256" key="2">
    <source>
        <dbReference type="ARBA" id="ARBA00004874"/>
    </source>
</evidence>
<dbReference type="Gene3D" id="1.10.1040.10">
    <property type="entry name" value="N-(1-d-carboxylethyl)-l-norvaline Dehydrogenase, domain 2"/>
    <property type="match status" value="1"/>
</dbReference>
<evidence type="ECO:0000256" key="4">
    <source>
        <dbReference type="ARBA" id="ARBA00011738"/>
    </source>
</evidence>
<dbReference type="PRINTS" id="PR00076">
    <property type="entry name" value="6PGDHDRGNASE"/>
</dbReference>
<dbReference type="SUPFAM" id="SSF48179">
    <property type="entry name" value="6-phosphogluconate dehydrogenase C-terminal domain-like"/>
    <property type="match status" value="1"/>
</dbReference>
<dbReference type="InterPro" id="IPR036291">
    <property type="entry name" value="NAD(P)-bd_dom_sf"/>
</dbReference>
<evidence type="ECO:0000256" key="9">
    <source>
        <dbReference type="ARBA" id="ARBA00023064"/>
    </source>
</evidence>
<evidence type="ECO:0000256" key="7">
    <source>
        <dbReference type="ARBA" id="ARBA00022857"/>
    </source>
</evidence>
<comment type="similarity">
    <text evidence="3 12 16">Belongs to the 6-phosphogluconate dehydrogenase family.</text>
</comment>
<accession>A0AAU9EZI0</accession>
<dbReference type="Pfam" id="PF03446">
    <property type="entry name" value="NAD_binding_2"/>
    <property type="match status" value="1"/>
</dbReference>
<evidence type="ECO:0000256" key="3">
    <source>
        <dbReference type="ARBA" id="ARBA00008419"/>
    </source>
</evidence>
<dbReference type="Proteomes" id="UP001366166">
    <property type="component" value="Chromosome"/>
</dbReference>
<feature type="binding site" description="in other chain" evidence="14">
    <location>
        <position position="290"/>
    </location>
    <ligand>
        <name>substrate</name>
        <note>ligand shared between dimeric partners</note>
    </ligand>
</feature>
<feature type="active site" description="Proton acceptor" evidence="13">
    <location>
        <position position="185"/>
    </location>
</feature>
<feature type="active site" description="Proton donor" evidence="13">
    <location>
        <position position="192"/>
    </location>
</feature>
<dbReference type="Gene3D" id="1.20.5.320">
    <property type="entry name" value="6-Phosphogluconate Dehydrogenase, domain 3"/>
    <property type="match status" value="1"/>
</dbReference>
<comment type="subunit">
    <text evidence="4 12">Homodimer.</text>
</comment>
<evidence type="ECO:0000313" key="18">
    <source>
        <dbReference type="EMBL" id="BEQ15951.1"/>
    </source>
</evidence>
<dbReference type="FunFam" id="1.10.1040.10:FF:000032">
    <property type="entry name" value="6-phosphogluconate dehydrogenase, decarboxylating"/>
    <property type="match status" value="1"/>
</dbReference>
<evidence type="ECO:0000256" key="15">
    <source>
        <dbReference type="PIRSR" id="PIRSR000109-3"/>
    </source>
</evidence>